<dbReference type="GO" id="GO:0003735">
    <property type="term" value="F:structural constituent of ribosome"/>
    <property type="evidence" value="ECO:0007669"/>
    <property type="project" value="InterPro"/>
</dbReference>
<dbReference type="AlphaFoldDB" id="A0A059KPB7"/>
<comment type="similarity">
    <text evidence="3">Belongs to the bacterial ribosomal protein bS16 family.</text>
</comment>
<dbReference type="InterPro" id="IPR023803">
    <property type="entry name" value="Ribosomal_bS16_dom_sf"/>
</dbReference>
<dbReference type="STRING" id="34103.SAMN05421778_101119"/>
<sequence>MVVIRLSRGGSKKRPFYNIVVAPKAERRDGRFIERVGFYNPVASGQAEALRVAFDRVEYWTGVGAQMSPTVDRLVKQAKGAAVAPAAAAA</sequence>
<dbReference type="PATRIC" id="fig|1286631.3.peg.1161"/>
<dbReference type="GO" id="GO:0005737">
    <property type="term" value="C:cytoplasm"/>
    <property type="evidence" value="ECO:0007669"/>
    <property type="project" value="UniProtKB-ARBA"/>
</dbReference>
<dbReference type="HAMAP" id="MF_00385">
    <property type="entry name" value="Ribosomal_bS16"/>
    <property type="match status" value="1"/>
</dbReference>
<dbReference type="SUPFAM" id="SSF54565">
    <property type="entry name" value="Ribosomal protein S16"/>
    <property type="match status" value="1"/>
</dbReference>
<evidence type="ECO:0000256" key="1">
    <source>
        <dbReference type="ARBA" id="ARBA00022980"/>
    </source>
</evidence>
<evidence type="ECO:0000313" key="5">
    <source>
        <dbReference type="Proteomes" id="UP000026714"/>
    </source>
</evidence>
<dbReference type="GO" id="GO:0006412">
    <property type="term" value="P:translation"/>
    <property type="evidence" value="ECO:0007669"/>
    <property type="project" value="UniProtKB-UniRule"/>
</dbReference>
<dbReference type="EMBL" id="AZRA01000027">
    <property type="protein sequence ID" value="KDB53337.1"/>
    <property type="molecule type" value="Genomic_DNA"/>
</dbReference>
<dbReference type="Pfam" id="PF00886">
    <property type="entry name" value="Ribosomal_S16"/>
    <property type="match status" value="1"/>
</dbReference>
<dbReference type="InterPro" id="IPR000307">
    <property type="entry name" value="Ribosomal_bS16"/>
</dbReference>
<dbReference type="Gene3D" id="3.30.1320.10">
    <property type="match status" value="1"/>
</dbReference>
<accession>A0A059KPB7</accession>
<dbReference type="GO" id="GO:0015935">
    <property type="term" value="C:small ribosomal subunit"/>
    <property type="evidence" value="ECO:0007669"/>
    <property type="project" value="TreeGrafter"/>
</dbReference>
<comment type="caution">
    <text evidence="4">The sequence shown here is derived from an EMBL/GenBank/DDBJ whole genome shotgun (WGS) entry which is preliminary data.</text>
</comment>
<evidence type="ECO:0000256" key="2">
    <source>
        <dbReference type="ARBA" id="ARBA00023274"/>
    </source>
</evidence>
<dbReference type="RefSeq" id="WP_037479328.1">
    <property type="nucleotide sequence ID" value="NZ_AZRA01000027.1"/>
</dbReference>
<evidence type="ECO:0000313" key="4">
    <source>
        <dbReference type="EMBL" id="KDB53337.1"/>
    </source>
</evidence>
<protein>
    <recommendedName>
        <fullName evidence="3">Small ribosomal subunit protein bS16</fullName>
    </recommendedName>
</protein>
<gene>
    <name evidence="3" type="primary">rpsP</name>
    <name evidence="4" type="ORF">X805_11730</name>
</gene>
<keyword evidence="2 3" id="KW-0687">Ribonucleoprotein</keyword>
<dbReference type="Proteomes" id="UP000026714">
    <property type="component" value="Unassembled WGS sequence"/>
</dbReference>
<keyword evidence="5" id="KW-1185">Reference proteome</keyword>
<proteinExistence type="inferred from homology"/>
<dbReference type="NCBIfam" id="TIGR00002">
    <property type="entry name" value="S16"/>
    <property type="match status" value="1"/>
</dbReference>
<organism evidence="4 5">
    <name type="scientific">Sphaerotilus natans subsp. natans DSM 6575</name>
    <dbReference type="NCBI Taxonomy" id="1286631"/>
    <lineage>
        <taxon>Bacteria</taxon>
        <taxon>Pseudomonadati</taxon>
        <taxon>Pseudomonadota</taxon>
        <taxon>Betaproteobacteria</taxon>
        <taxon>Burkholderiales</taxon>
        <taxon>Sphaerotilaceae</taxon>
        <taxon>Sphaerotilus</taxon>
    </lineage>
</organism>
<dbReference type="PANTHER" id="PTHR12919">
    <property type="entry name" value="30S RIBOSOMAL PROTEIN S16"/>
    <property type="match status" value="1"/>
</dbReference>
<dbReference type="PANTHER" id="PTHR12919:SF20">
    <property type="entry name" value="SMALL RIBOSOMAL SUBUNIT PROTEIN BS16M"/>
    <property type="match status" value="1"/>
</dbReference>
<reference evidence="4 5" key="1">
    <citation type="journal article" date="2014" name="FEMS Microbiol. Ecol.">
        <title>Sphaerotilus natans encrusted with nanoball-shaped Fe(III) oxide minerals formed by nitrate-reducing mixotrophic Fe(II) oxidation.</title>
        <authorList>
            <person name="Park S."/>
            <person name="Kim D.H."/>
            <person name="Lee J.H."/>
            <person name="Hur H.G."/>
        </authorList>
    </citation>
    <scope>NUCLEOTIDE SEQUENCE [LARGE SCALE GENOMIC DNA]</scope>
    <source>
        <strain evidence="4 5">DSM 6575</strain>
    </source>
</reference>
<keyword evidence="1 3" id="KW-0689">Ribosomal protein</keyword>
<dbReference type="eggNOG" id="COG0228">
    <property type="taxonomic scope" value="Bacteria"/>
</dbReference>
<name>A0A059KPB7_9BURK</name>
<evidence type="ECO:0000256" key="3">
    <source>
        <dbReference type="HAMAP-Rule" id="MF_00385"/>
    </source>
</evidence>